<organism evidence="6 7">
    <name type="scientific">Rheinheimera tilapiae</name>
    <dbReference type="NCBI Taxonomy" id="875043"/>
    <lineage>
        <taxon>Bacteria</taxon>
        <taxon>Pseudomonadati</taxon>
        <taxon>Pseudomonadota</taxon>
        <taxon>Gammaproteobacteria</taxon>
        <taxon>Chromatiales</taxon>
        <taxon>Chromatiaceae</taxon>
        <taxon>Rheinheimera</taxon>
    </lineage>
</organism>
<evidence type="ECO:0000256" key="1">
    <source>
        <dbReference type="ARBA" id="ARBA00007174"/>
    </source>
</evidence>
<keyword evidence="7" id="KW-1185">Reference proteome</keyword>
<protein>
    <recommendedName>
        <fullName evidence="2">peptide-methionine (R)-S-oxide reductase</fullName>
        <ecNumber evidence="2">1.8.4.12</ecNumber>
    </recommendedName>
</protein>
<dbReference type="PANTHER" id="PTHR10173:SF52">
    <property type="entry name" value="METHIONINE-R-SULFOXIDE REDUCTASE B1"/>
    <property type="match status" value="1"/>
</dbReference>
<dbReference type="InterPro" id="IPR028427">
    <property type="entry name" value="Met_Sox_Rdtase_MsrB"/>
</dbReference>
<evidence type="ECO:0000256" key="4">
    <source>
        <dbReference type="ARBA" id="ARBA00048488"/>
    </source>
</evidence>
<proteinExistence type="inferred from homology"/>
<comment type="caution">
    <text evidence="6">The sequence shown here is derived from an EMBL/GenBank/DDBJ whole genome shotgun (WGS) entry which is preliminary data.</text>
</comment>
<dbReference type="NCBIfam" id="TIGR00357">
    <property type="entry name" value="peptide-methionine (R)-S-oxide reductase MsrB"/>
    <property type="match status" value="1"/>
</dbReference>
<dbReference type="GO" id="GO:0033743">
    <property type="term" value="F:peptide-methionine (R)-S-oxide reductase activity"/>
    <property type="evidence" value="ECO:0007669"/>
    <property type="project" value="UniProtKB-EC"/>
</dbReference>
<evidence type="ECO:0000259" key="5">
    <source>
        <dbReference type="PROSITE" id="PS51790"/>
    </source>
</evidence>
<accession>A0ABV6BFB7</accession>
<evidence type="ECO:0000313" key="6">
    <source>
        <dbReference type="EMBL" id="MFC0048733.1"/>
    </source>
</evidence>
<name>A0ABV6BFB7_9GAMM</name>
<comment type="similarity">
    <text evidence="1">Belongs to the MsrB Met sulfoxide reductase family.</text>
</comment>
<dbReference type="Pfam" id="PF01641">
    <property type="entry name" value="SelR"/>
    <property type="match status" value="1"/>
</dbReference>
<evidence type="ECO:0000313" key="7">
    <source>
        <dbReference type="Proteomes" id="UP001589813"/>
    </source>
</evidence>
<dbReference type="EMBL" id="JBHLXP010000001">
    <property type="protein sequence ID" value="MFC0048733.1"/>
    <property type="molecule type" value="Genomic_DNA"/>
</dbReference>
<dbReference type="Proteomes" id="UP001589813">
    <property type="component" value="Unassembled WGS sequence"/>
</dbReference>
<reference evidence="6 7" key="1">
    <citation type="submission" date="2024-09" db="EMBL/GenBank/DDBJ databases">
        <authorList>
            <person name="Sun Q."/>
            <person name="Mori K."/>
        </authorList>
    </citation>
    <scope>NUCLEOTIDE SEQUENCE [LARGE SCALE GENOMIC DNA]</scope>
    <source>
        <strain evidence="6 7">KCTC 23315</strain>
    </source>
</reference>
<keyword evidence="3 6" id="KW-0560">Oxidoreductase</keyword>
<dbReference type="SUPFAM" id="SSF51316">
    <property type="entry name" value="Mss4-like"/>
    <property type="match status" value="1"/>
</dbReference>
<dbReference type="PROSITE" id="PS51790">
    <property type="entry name" value="MSRB"/>
    <property type="match status" value="1"/>
</dbReference>
<dbReference type="InterPro" id="IPR002579">
    <property type="entry name" value="Met_Sox_Rdtase_MsrB_dom"/>
</dbReference>
<dbReference type="InterPro" id="IPR011057">
    <property type="entry name" value="Mss4-like_sf"/>
</dbReference>
<comment type="catalytic activity">
    <reaction evidence="4">
        <text>L-methionyl-[protein] + [thioredoxin]-disulfide + H2O = L-methionyl-(R)-S-oxide-[protein] + [thioredoxin]-dithiol</text>
        <dbReference type="Rhea" id="RHEA:24164"/>
        <dbReference type="Rhea" id="RHEA-COMP:10698"/>
        <dbReference type="Rhea" id="RHEA-COMP:10700"/>
        <dbReference type="Rhea" id="RHEA-COMP:12313"/>
        <dbReference type="Rhea" id="RHEA-COMP:12314"/>
        <dbReference type="ChEBI" id="CHEBI:15377"/>
        <dbReference type="ChEBI" id="CHEBI:16044"/>
        <dbReference type="ChEBI" id="CHEBI:29950"/>
        <dbReference type="ChEBI" id="CHEBI:45764"/>
        <dbReference type="ChEBI" id="CHEBI:50058"/>
        <dbReference type="EC" id="1.8.4.12"/>
    </reaction>
</comment>
<dbReference type="RefSeq" id="WP_377243186.1">
    <property type="nucleotide sequence ID" value="NZ_JBHLXP010000001.1"/>
</dbReference>
<gene>
    <name evidence="6" type="primary">msrB</name>
    <name evidence="6" type="ORF">ACFFJP_10600</name>
</gene>
<dbReference type="EC" id="1.8.4.12" evidence="2"/>
<sequence>MKLSAAQWRERLSDEEYRVTRQKGTEYPFSGTLLYNEATGVYCCVCCHQPLFSSETKFDAGCGWPSFSAALPGQVRYADDFTHGMQRTEILCMHCDAHLGHVFDDGPMPTGQRYCVNSVSLVFDGK</sequence>
<dbReference type="Gene3D" id="2.170.150.20">
    <property type="entry name" value="Peptide methionine sulfoxide reductase"/>
    <property type="match status" value="1"/>
</dbReference>
<evidence type="ECO:0000256" key="3">
    <source>
        <dbReference type="ARBA" id="ARBA00023002"/>
    </source>
</evidence>
<dbReference type="PANTHER" id="PTHR10173">
    <property type="entry name" value="METHIONINE SULFOXIDE REDUCTASE"/>
    <property type="match status" value="1"/>
</dbReference>
<evidence type="ECO:0000256" key="2">
    <source>
        <dbReference type="ARBA" id="ARBA00012499"/>
    </source>
</evidence>
<feature type="domain" description="MsrB" evidence="5">
    <location>
        <begin position="5"/>
        <end position="126"/>
    </location>
</feature>